<dbReference type="SUPFAM" id="SSF100950">
    <property type="entry name" value="NagB/RpiA/CoA transferase-like"/>
    <property type="match status" value="1"/>
</dbReference>
<evidence type="ECO:0000256" key="3">
    <source>
        <dbReference type="ARBA" id="ARBA00008088"/>
    </source>
</evidence>
<proteinExistence type="inferred from homology"/>
<comment type="similarity">
    <text evidence="3">Belongs to the ribose 5-phosphate isomerase family.</text>
</comment>
<dbReference type="GO" id="GO:0009052">
    <property type="term" value="P:pentose-phosphate shunt, non-oxidative branch"/>
    <property type="evidence" value="ECO:0007669"/>
    <property type="project" value="InterPro"/>
</dbReference>
<evidence type="ECO:0000256" key="6">
    <source>
        <dbReference type="ARBA" id="ARBA00023235"/>
    </source>
</evidence>
<dbReference type="GO" id="GO:0006014">
    <property type="term" value="P:D-ribose metabolic process"/>
    <property type="evidence" value="ECO:0007669"/>
    <property type="project" value="TreeGrafter"/>
</dbReference>
<dbReference type="CDD" id="cd01398">
    <property type="entry name" value="RPI_A"/>
    <property type="match status" value="1"/>
</dbReference>
<dbReference type="PANTHER" id="PTHR11934">
    <property type="entry name" value="RIBOSE-5-PHOSPHATE ISOMERASE"/>
    <property type="match status" value="1"/>
</dbReference>
<evidence type="ECO:0000313" key="9">
    <source>
        <dbReference type="EMBL" id="KAF7369065.1"/>
    </source>
</evidence>
<dbReference type="GO" id="GO:0005737">
    <property type="term" value="C:cytoplasm"/>
    <property type="evidence" value="ECO:0007669"/>
    <property type="project" value="TreeGrafter"/>
</dbReference>
<name>A0A8H6Z4C3_9AGAR</name>
<dbReference type="GO" id="GO:0004751">
    <property type="term" value="F:ribose-5-phosphate isomerase activity"/>
    <property type="evidence" value="ECO:0007669"/>
    <property type="project" value="UniProtKB-EC"/>
</dbReference>
<dbReference type="PANTHER" id="PTHR11934:SF0">
    <property type="entry name" value="RIBOSE-5-PHOSPHATE ISOMERASE"/>
    <property type="match status" value="1"/>
</dbReference>
<dbReference type="InterPro" id="IPR004788">
    <property type="entry name" value="Ribose5P_isomerase_type_A"/>
</dbReference>
<protein>
    <recommendedName>
        <fullName evidence="5">Ribose-5-phosphate isomerase</fullName>
        <ecNumber evidence="4">5.3.1.6</ecNumber>
    </recommendedName>
    <alternativeName>
        <fullName evidence="8">D-ribose-5-phosphate ketol-isomerase</fullName>
    </alternativeName>
    <alternativeName>
        <fullName evidence="7">Phosphoriboisomerase</fullName>
    </alternativeName>
</protein>
<evidence type="ECO:0000256" key="4">
    <source>
        <dbReference type="ARBA" id="ARBA00011959"/>
    </source>
</evidence>
<comment type="catalytic activity">
    <reaction evidence="1">
        <text>aldehydo-D-ribose 5-phosphate = D-ribulose 5-phosphate</text>
        <dbReference type="Rhea" id="RHEA:14657"/>
        <dbReference type="ChEBI" id="CHEBI:58121"/>
        <dbReference type="ChEBI" id="CHEBI:58273"/>
        <dbReference type="EC" id="5.3.1.6"/>
    </reaction>
</comment>
<accession>A0A8H6Z4C3</accession>
<dbReference type="NCBIfam" id="TIGR00021">
    <property type="entry name" value="rpiA"/>
    <property type="match status" value="1"/>
</dbReference>
<gene>
    <name evidence="9" type="ORF">MVEN_00233300</name>
</gene>
<dbReference type="OrthoDB" id="1555531at2759"/>
<evidence type="ECO:0000256" key="2">
    <source>
        <dbReference type="ARBA" id="ARBA00004988"/>
    </source>
</evidence>
<dbReference type="EC" id="5.3.1.6" evidence="4"/>
<dbReference type="Gene3D" id="3.30.70.260">
    <property type="match status" value="1"/>
</dbReference>
<sequence length="284" mass="31239">MYRSLARLLWGALKPSISTMPLPTPVPLSPVSPIRPVVLSRIGQPTKLVSPIKIPNLSVLERSKQLAAWTAVDQHVKPEHRVIGIGSGSTVPYVVERIVQLGAAANQERVFIPTAKFPTIDITLDGADEVDHNLNCIKGGGACHLREKVLAEAANTFILVADFRKNVEYLGTNYTPGVPIEVVPFAYAKVLQNLHHAFECPKASLRMAVKKGRFHIPLRFDYAPFELERMKEPHIIMTQIKMLTGVVEVGLFCNMAKAAYFGNEDGSVTIKTDDGRVEQVPASQ</sequence>
<evidence type="ECO:0000313" key="10">
    <source>
        <dbReference type="Proteomes" id="UP000620124"/>
    </source>
</evidence>
<evidence type="ECO:0000256" key="8">
    <source>
        <dbReference type="ARBA" id="ARBA00032273"/>
    </source>
</evidence>
<dbReference type="SUPFAM" id="SSF75445">
    <property type="entry name" value="D-ribose-5-phosphate isomerase (RpiA), lid domain"/>
    <property type="match status" value="1"/>
</dbReference>
<dbReference type="UniPathway" id="UPA00115">
    <property type="reaction ID" value="UER00412"/>
</dbReference>
<dbReference type="Gene3D" id="3.40.50.1360">
    <property type="match status" value="2"/>
</dbReference>
<dbReference type="Pfam" id="PF06026">
    <property type="entry name" value="Rib_5-P_isom_A"/>
    <property type="match status" value="1"/>
</dbReference>
<evidence type="ECO:0000256" key="5">
    <source>
        <dbReference type="ARBA" id="ARBA00019150"/>
    </source>
</evidence>
<dbReference type="InterPro" id="IPR037171">
    <property type="entry name" value="NagB/RpiA_transferase-like"/>
</dbReference>
<organism evidence="9 10">
    <name type="scientific">Mycena venus</name>
    <dbReference type="NCBI Taxonomy" id="2733690"/>
    <lineage>
        <taxon>Eukaryota</taxon>
        <taxon>Fungi</taxon>
        <taxon>Dikarya</taxon>
        <taxon>Basidiomycota</taxon>
        <taxon>Agaricomycotina</taxon>
        <taxon>Agaricomycetes</taxon>
        <taxon>Agaricomycetidae</taxon>
        <taxon>Agaricales</taxon>
        <taxon>Marasmiineae</taxon>
        <taxon>Mycenaceae</taxon>
        <taxon>Mycena</taxon>
    </lineage>
</organism>
<keyword evidence="10" id="KW-1185">Reference proteome</keyword>
<keyword evidence="6 9" id="KW-0413">Isomerase</keyword>
<evidence type="ECO:0000256" key="7">
    <source>
        <dbReference type="ARBA" id="ARBA00029734"/>
    </source>
</evidence>
<comment type="caution">
    <text evidence="9">The sequence shown here is derived from an EMBL/GenBank/DDBJ whole genome shotgun (WGS) entry which is preliminary data.</text>
</comment>
<reference evidence="9" key="1">
    <citation type="submission" date="2020-05" db="EMBL/GenBank/DDBJ databases">
        <title>Mycena genomes resolve the evolution of fungal bioluminescence.</title>
        <authorList>
            <person name="Tsai I.J."/>
        </authorList>
    </citation>
    <scope>NUCLEOTIDE SEQUENCE</scope>
    <source>
        <strain evidence="9">CCC161011</strain>
    </source>
</reference>
<comment type="pathway">
    <text evidence="2">Carbohydrate degradation; pentose phosphate pathway; D-ribose 5-phosphate from D-ribulose 5-phosphate (non-oxidative stage): step 1/1.</text>
</comment>
<dbReference type="EMBL" id="JACAZI010000002">
    <property type="protein sequence ID" value="KAF7369065.1"/>
    <property type="molecule type" value="Genomic_DNA"/>
</dbReference>
<dbReference type="AlphaFoldDB" id="A0A8H6Z4C3"/>
<evidence type="ECO:0000256" key="1">
    <source>
        <dbReference type="ARBA" id="ARBA00001713"/>
    </source>
</evidence>
<dbReference type="Proteomes" id="UP000620124">
    <property type="component" value="Unassembled WGS sequence"/>
</dbReference>